<keyword evidence="6 7" id="KW-0472">Membrane</keyword>
<feature type="transmembrane region" description="Helical" evidence="7">
    <location>
        <begin position="323"/>
        <end position="347"/>
    </location>
</feature>
<feature type="transmembrane region" description="Helical" evidence="7">
    <location>
        <begin position="419"/>
        <end position="436"/>
    </location>
</feature>
<sequence length="485" mass="54811">MSQVLKSKVKSSLIWSFADQFVTQFIFIIFSIYLARILAPTAFGIIGLVTVFTNFAVLFIDMGFGAALVQKKEAGNDYFSTVFWFNMIVGALLYLLFFLFAPLISTFYNEPELVLIIRVLCLTFIITSFTAVQSNLLVKDLNFKRKVVFNWIATLFGYGVAFYLTYFGYGVWAIVWMTLSTAFVNSILYWFGASWKPDFIFHWSKIKELSSFGFNVLGDTTINYWSRNYDNFIIGKVLGSSDLGIYARAYSLMMLPLRNITSVFSKVLFPAFSKIQNDIPLIRMQYLRIIQYIALITFPMMIGMSVVSREFVLLFFGEKWSEMIPILSMLSVLGAFQSLISLNGLLYKSLGKANLAFKVSIWVNLILIITFTVGVQYGIFGLTLGYLIVGSLIAIPVYSIAISLIGLSLLDVVKKLKSVIFAVIVMAAAIYCLHFITIESLLLLFIVKVSIGVIVYFSALFAVDKKLIYETGAMITPLFKKKNRL</sequence>
<dbReference type="PANTHER" id="PTHR30250">
    <property type="entry name" value="PST FAMILY PREDICTED COLANIC ACID TRANSPORTER"/>
    <property type="match status" value="1"/>
</dbReference>
<feature type="transmembrane region" description="Helical" evidence="7">
    <location>
        <begin position="359"/>
        <end position="380"/>
    </location>
</feature>
<dbReference type="Pfam" id="PF13440">
    <property type="entry name" value="Polysacc_synt_3"/>
    <property type="match status" value="1"/>
</dbReference>
<proteinExistence type="inferred from homology"/>
<reference evidence="8 9" key="1">
    <citation type="submission" date="2016-10" db="EMBL/GenBank/DDBJ databases">
        <authorList>
            <person name="de Groot N.N."/>
        </authorList>
    </citation>
    <scope>NUCLEOTIDE SEQUENCE [LARGE SCALE GENOMIC DNA]</scope>
    <source>
        <strain evidence="8 9">CGMCC 1.3801</strain>
    </source>
</reference>
<dbReference type="InterPro" id="IPR050833">
    <property type="entry name" value="Poly_Biosynth_Transport"/>
</dbReference>
<evidence type="ECO:0000256" key="4">
    <source>
        <dbReference type="ARBA" id="ARBA00022692"/>
    </source>
</evidence>
<feature type="transmembrane region" description="Helical" evidence="7">
    <location>
        <begin position="45"/>
        <end position="69"/>
    </location>
</feature>
<keyword evidence="3" id="KW-1003">Cell membrane</keyword>
<evidence type="ECO:0000256" key="5">
    <source>
        <dbReference type="ARBA" id="ARBA00022989"/>
    </source>
</evidence>
<evidence type="ECO:0000313" key="8">
    <source>
        <dbReference type="EMBL" id="SCX09620.1"/>
    </source>
</evidence>
<dbReference type="CDD" id="cd13127">
    <property type="entry name" value="MATE_tuaB_like"/>
    <property type="match status" value="1"/>
</dbReference>
<dbReference type="GO" id="GO:0005886">
    <property type="term" value="C:plasma membrane"/>
    <property type="evidence" value="ECO:0007669"/>
    <property type="project" value="UniProtKB-SubCell"/>
</dbReference>
<evidence type="ECO:0000256" key="2">
    <source>
        <dbReference type="ARBA" id="ARBA00007430"/>
    </source>
</evidence>
<organism evidence="8 9">
    <name type="scientific">Flavobacterium saliperosum</name>
    <dbReference type="NCBI Taxonomy" id="329186"/>
    <lineage>
        <taxon>Bacteria</taxon>
        <taxon>Pseudomonadati</taxon>
        <taxon>Bacteroidota</taxon>
        <taxon>Flavobacteriia</taxon>
        <taxon>Flavobacteriales</taxon>
        <taxon>Flavobacteriaceae</taxon>
        <taxon>Flavobacterium</taxon>
    </lineage>
</organism>
<dbReference type="AlphaFoldDB" id="A0A1G4VQ61"/>
<dbReference type="PANTHER" id="PTHR30250:SF10">
    <property type="entry name" value="LIPOPOLYSACCHARIDE BIOSYNTHESIS PROTEIN WZXC"/>
    <property type="match status" value="1"/>
</dbReference>
<evidence type="ECO:0000313" key="9">
    <source>
        <dbReference type="Proteomes" id="UP000182124"/>
    </source>
</evidence>
<comment type="similarity">
    <text evidence="2">Belongs to the polysaccharide synthase family.</text>
</comment>
<feature type="transmembrane region" description="Helical" evidence="7">
    <location>
        <begin position="21"/>
        <end position="39"/>
    </location>
</feature>
<feature type="transmembrane region" description="Helical" evidence="7">
    <location>
        <begin position="81"/>
        <end position="101"/>
    </location>
</feature>
<dbReference type="Proteomes" id="UP000182124">
    <property type="component" value="Unassembled WGS sequence"/>
</dbReference>
<comment type="subcellular location">
    <subcellularLocation>
        <location evidence="1">Cell membrane</location>
        <topology evidence="1">Multi-pass membrane protein</topology>
    </subcellularLocation>
</comment>
<feature type="transmembrane region" description="Helical" evidence="7">
    <location>
        <begin position="292"/>
        <end position="317"/>
    </location>
</feature>
<dbReference type="RefSeq" id="WP_035654841.1">
    <property type="nucleotide sequence ID" value="NZ_CBCSBQ010000006.1"/>
</dbReference>
<accession>A0A1G4VQ61</accession>
<evidence type="ECO:0000256" key="7">
    <source>
        <dbReference type="SAM" id="Phobius"/>
    </source>
</evidence>
<feature type="transmembrane region" description="Helical" evidence="7">
    <location>
        <begin position="172"/>
        <end position="191"/>
    </location>
</feature>
<gene>
    <name evidence="8" type="ORF">SAMN02927925_01417</name>
</gene>
<feature type="transmembrane region" description="Helical" evidence="7">
    <location>
        <begin position="386"/>
        <end position="407"/>
    </location>
</feature>
<dbReference type="eggNOG" id="COG2244">
    <property type="taxonomic scope" value="Bacteria"/>
</dbReference>
<evidence type="ECO:0000256" key="6">
    <source>
        <dbReference type="ARBA" id="ARBA00023136"/>
    </source>
</evidence>
<name>A0A1G4VQ61_9FLAO</name>
<dbReference type="EMBL" id="FMTY01000003">
    <property type="protein sequence ID" value="SCX09620.1"/>
    <property type="molecule type" value="Genomic_DNA"/>
</dbReference>
<dbReference type="STRING" id="329186.SAMN02927925_01417"/>
<protein>
    <submittedName>
        <fullName evidence="8">Membrane protein involved in the export of O-antigen and teichoic acid</fullName>
    </submittedName>
</protein>
<feature type="transmembrane region" description="Helical" evidence="7">
    <location>
        <begin position="113"/>
        <end position="136"/>
    </location>
</feature>
<keyword evidence="5 7" id="KW-1133">Transmembrane helix</keyword>
<feature type="transmembrane region" description="Helical" evidence="7">
    <location>
        <begin position="442"/>
        <end position="463"/>
    </location>
</feature>
<evidence type="ECO:0000256" key="3">
    <source>
        <dbReference type="ARBA" id="ARBA00022475"/>
    </source>
</evidence>
<keyword evidence="4 7" id="KW-0812">Transmembrane</keyword>
<feature type="transmembrane region" description="Helical" evidence="7">
    <location>
        <begin position="148"/>
        <end position="166"/>
    </location>
</feature>
<dbReference type="NCBIfam" id="NF007773">
    <property type="entry name" value="PRK10459.1"/>
    <property type="match status" value="1"/>
</dbReference>
<evidence type="ECO:0000256" key="1">
    <source>
        <dbReference type="ARBA" id="ARBA00004651"/>
    </source>
</evidence>